<evidence type="ECO:0000313" key="2">
    <source>
        <dbReference type="Proteomes" id="UP001596317"/>
    </source>
</evidence>
<dbReference type="Proteomes" id="UP001596317">
    <property type="component" value="Unassembled WGS sequence"/>
</dbReference>
<comment type="caution">
    <text evidence="1">The sequence shown here is derived from an EMBL/GenBank/DDBJ whole genome shotgun (WGS) entry which is preliminary data.</text>
</comment>
<proteinExistence type="predicted"/>
<dbReference type="RefSeq" id="WP_380057947.1">
    <property type="nucleotide sequence ID" value="NZ_JBHSWB010000001.1"/>
</dbReference>
<gene>
    <name evidence="1" type="ORF">ACFP90_19170</name>
</gene>
<dbReference type="EMBL" id="JBHSWB010000001">
    <property type="protein sequence ID" value="MFC6662207.1"/>
    <property type="molecule type" value="Genomic_DNA"/>
</dbReference>
<keyword evidence="2" id="KW-1185">Reference proteome</keyword>
<protein>
    <submittedName>
        <fullName evidence="1">Uncharacterized protein</fullName>
    </submittedName>
</protein>
<organism evidence="1 2">
    <name type="scientific">Deinococcus multiflagellatus</name>
    <dbReference type="NCBI Taxonomy" id="1656887"/>
    <lineage>
        <taxon>Bacteria</taxon>
        <taxon>Thermotogati</taxon>
        <taxon>Deinococcota</taxon>
        <taxon>Deinococci</taxon>
        <taxon>Deinococcales</taxon>
        <taxon>Deinococcaceae</taxon>
        <taxon>Deinococcus</taxon>
    </lineage>
</organism>
<reference evidence="2" key="1">
    <citation type="journal article" date="2019" name="Int. J. Syst. Evol. Microbiol.">
        <title>The Global Catalogue of Microorganisms (GCM) 10K type strain sequencing project: providing services to taxonomists for standard genome sequencing and annotation.</title>
        <authorList>
            <consortium name="The Broad Institute Genomics Platform"/>
            <consortium name="The Broad Institute Genome Sequencing Center for Infectious Disease"/>
            <person name="Wu L."/>
            <person name="Ma J."/>
        </authorList>
    </citation>
    <scope>NUCLEOTIDE SEQUENCE [LARGE SCALE GENOMIC DNA]</scope>
    <source>
        <strain evidence="2">CCUG 63830</strain>
    </source>
</reference>
<evidence type="ECO:0000313" key="1">
    <source>
        <dbReference type="EMBL" id="MFC6662207.1"/>
    </source>
</evidence>
<accession>A0ABW1ZP95</accession>
<sequence length="164" mass="18557">MTDQEQVQLIRHMRAQALQGVSGTALARSLLARPELHRFTAYGLFMDAFGMTLREARSAEYLLADEREGPVEALEEDWAPFLRHPDLWPRRIVRVEIQGREDTQALVTLRLFEYENASQDEAVLVDWGDGTRSESRTPCCRCHTCTKSRASMTSSAGSQVFSGH</sequence>
<name>A0ABW1ZP95_9DEIO</name>